<feature type="compositionally biased region" description="Polar residues" evidence="1">
    <location>
        <begin position="95"/>
        <end position="137"/>
    </location>
</feature>
<dbReference type="Proteomes" id="UP000593567">
    <property type="component" value="Unassembled WGS sequence"/>
</dbReference>
<evidence type="ECO:0000313" key="4">
    <source>
        <dbReference type="EMBL" id="KAF6030632.1"/>
    </source>
</evidence>
<comment type="caution">
    <text evidence="4">The sequence shown here is derived from an EMBL/GenBank/DDBJ whole genome shotgun (WGS) entry which is preliminary data.</text>
</comment>
<dbReference type="Gene3D" id="2.30.130.30">
    <property type="entry name" value="Hypothetical protein"/>
    <property type="match status" value="1"/>
</dbReference>
<dbReference type="Pfam" id="PF23134">
    <property type="entry name" value="TRIP4_3rd"/>
    <property type="match status" value="1"/>
</dbReference>
<dbReference type="InterPro" id="IPR015947">
    <property type="entry name" value="PUA-like_sf"/>
</dbReference>
<feature type="region of interest" description="Disordered" evidence="1">
    <location>
        <begin position="95"/>
        <end position="143"/>
    </location>
</feature>
<evidence type="ECO:0000256" key="1">
    <source>
        <dbReference type="SAM" id="MobiDB-lite"/>
    </source>
</evidence>
<dbReference type="Pfam" id="PF06221">
    <property type="entry name" value="zf-C2HC5"/>
    <property type="match status" value="1"/>
</dbReference>
<dbReference type="GO" id="GO:0180022">
    <property type="term" value="C:RQC-trigger complex"/>
    <property type="evidence" value="ECO:0007669"/>
    <property type="project" value="InterPro"/>
</dbReference>
<dbReference type="InterPro" id="IPR039128">
    <property type="entry name" value="TRIP4-like"/>
</dbReference>
<dbReference type="InterPro" id="IPR009349">
    <property type="entry name" value="TRIP4/RQT4_C2HC5_Znf"/>
</dbReference>
<gene>
    <name evidence="4" type="ORF">EB796_011039</name>
</gene>
<dbReference type="AlphaFoldDB" id="A0A7J7JW66"/>
<organism evidence="4 5">
    <name type="scientific">Bugula neritina</name>
    <name type="common">Brown bryozoan</name>
    <name type="synonym">Sertularia neritina</name>
    <dbReference type="NCBI Taxonomy" id="10212"/>
    <lineage>
        <taxon>Eukaryota</taxon>
        <taxon>Metazoa</taxon>
        <taxon>Spiralia</taxon>
        <taxon>Lophotrochozoa</taxon>
        <taxon>Bryozoa</taxon>
        <taxon>Gymnolaemata</taxon>
        <taxon>Cheilostomatida</taxon>
        <taxon>Flustrina</taxon>
        <taxon>Buguloidea</taxon>
        <taxon>Bugulidae</taxon>
        <taxon>Bugula</taxon>
    </lineage>
</organism>
<feature type="domain" description="ASCH" evidence="3">
    <location>
        <begin position="398"/>
        <end position="510"/>
    </location>
</feature>
<evidence type="ECO:0000313" key="5">
    <source>
        <dbReference type="Proteomes" id="UP000593567"/>
    </source>
</evidence>
<evidence type="ECO:0000259" key="3">
    <source>
        <dbReference type="SMART" id="SM01022"/>
    </source>
</evidence>
<proteinExistence type="predicted"/>
<dbReference type="GO" id="GO:0072344">
    <property type="term" value="P:rescue of stalled ribosome"/>
    <property type="evidence" value="ECO:0007669"/>
    <property type="project" value="InterPro"/>
</dbReference>
<dbReference type="PANTHER" id="PTHR12963:SF4">
    <property type="entry name" value="ACTIVATING SIGNAL COINTEGRATOR 1"/>
    <property type="match status" value="1"/>
</dbReference>
<feature type="compositionally biased region" description="Polar residues" evidence="1">
    <location>
        <begin position="355"/>
        <end position="368"/>
    </location>
</feature>
<keyword evidence="5" id="KW-1185">Reference proteome</keyword>
<dbReference type="SUPFAM" id="SSF88697">
    <property type="entry name" value="PUA domain-like"/>
    <property type="match status" value="1"/>
</dbReference>
<keyword evidence="2" id="KW-0732">Signal</keyword>
<dbReference type="EMBL" id="VXIV02001682">
    <property type="protein sequence ID" value="KAF6030632.1"/>
    <property type="molecule type" value="Genomic_DNA"/>
</dbReference>
<dbReference type="SMART" id="SM01022">
    <property type="entry name" value="ASCH"/>
    <property type="match status" value="1"/>
</dbReference>
<reference evidence="4" key="1">
    <citation type="submission" date="2020-06" db="EMBL/GenBank/DDBJ databases">
        <title>Draft genome of Bugula neritina, a colonial animal packing powerful symbionts and potential medicines.</title>
        <authorList>
            <person name="Rayko M."/>
        </authorList>
    </citation>
    <scope>NUCLEOTIDE SEQUENCE [LARGE SCALE GENOMIC DNA]</scope>
    <source>
        <strain evidence="4">Kwan_BN1</strain>
    </source>
</reference>
<protein>
    <submittedName>
        <fullName evidence="4">TRIP4</fullName>
    </submittedName>
</protein>
<dbReference type="Pfam" id="PF23135">
    <property type="entry name" value="TRI4_N"/>
    <property type="match status" value="1"/>
</dbReference>
<dbReference type="InterPro" id="IPR056993">
    <property type="entry name" value="TRIP4_3rd_dom"/>
</dbReference>
<dbReference type="FunFam" id="2.30.130.30:FF:000006">
    <property type="entry name" value="Putative_zinc_finger_motif_-_C2HC5-type /ASCH_domain_containing_protein_-_putative"/>
    <property type="match status" value="1"/>
</dbReference>
<dbReference type="OrthoDB" id="338816at2759"/>
<evidence type="ECO:0000256" key="2">
    <source>
        <dbReference type="SAM" id="SignalP"/>
    </source>
</evidence>
<feature type="signal peptide" evidence="2">
    <location>
        <begin position="1"/>
        <end position="19"/>
    </location>
</feature>
<dbReference type="InterPro" id="IPR007374">
    <property type="entry name" value="ASCH_domain"/>
</dbReference>
<dbReference type="GO" id="GO:0008270">
    <property type="term" value="F:zinc ion binding"/>
    <property type="evidence" value="ECO:0007669"/>
    <property type="project" value="InterPro"/>
</dbReference>
<dbReference type="PANTHER" id="PTHR12963">
    <property type="entry name" value="THYROID RECEPTOR INTERACTING PROTEIN RELATED"/>
    <property type="match status" value="1"/>
</dbReference>
<dbReference type="InterPro" id="IPR056994">
    <property type="entry name" value="TRI4_N"/>
</dbReference>
<dbReference type="Pfam" id="PF04266">
    <property type="entry name" value="ASCH"/>
    <property type="match status" value="1"/>
</dbReference>
<dbReference type="CDD" id="cd06554">
    <property type="entry name" value="ASCH_ASC-1_like"/>
    <property type="match status" value="1"/>
</dbReference>
<dbReference type="GO" id="GO:0005634">
    <property type="term" value="C:nucleus"/>
    <property type="evidence" value="ECO:0007669"/>
    <property type="project" value="InterPro"/>
</dbReference>
<name>A0A7J7JW66_BUGNE</name>
<feature type="region of interest" description="Disordered" evidence="1">
    <location>
        <begin position="355"/>
        <end position="380"/>
    </location>
</feature>
<sequence>MHTLQLFAILTCCPRYLLSMDSKADMEEYMQDLLDLSNHKHKHFLAELLKRWKPQTRSVDQTVPDGITAYKKLPDEPQASSVKVSKIKNKSEYSSITVRRESSGTSTPAKNTSQSNSFSPSATTSGESLKPSPSQKTKYVPLYGSDGKDKSVIQIPGRHPCVCQGHKHGLVNNCLTCGRVVCKQEGSGPCVFCGNLVCTEEELEIITRGSRKGEKLQESLMRGTAVPKFPSTDDAQAKKAKEHKDKLISFDKTSAKRTKVIDDEADYYATGSKWLSSDQRKVLQKKKDARHAILHGSQRDRKITFDFAGRKLIDSREQELEALMKEEMSLGDIHVPGADLRVANPSYVLESHKPQFQQSNDQTTSVANHSIKPPTSKRSQLRLQDKGLQEVVDGGMCLSMHQPWASLLVAGIKMHEGRTWYSAHRGKLWIAATAQKPSDLEIQTLETNYKTRLGADVLFPKTYPISCLLGCVDVVDVLPYEEYLQQYPDGESSSPYVFICENAQELSLKFPIKGEHKIYKLDSQIHKAAKMGLQITGR</sequence>
<accession>A0A7J7JW66</accession>
<feature type="chain" id="PRO_5029524572" evidence="2">
    <location>
        <begin position="20"/>
        <end position="538"/>
    </location>
</feature>